<evidence type="ECO:0000256" key="6">
    <source>
        <dbReference type="ARBA" id="ARBA00022729"/>
    </source>
</evidence>
<dbReference type="AlphaFoldDB" id="A0A0H3KXQ2"/>
<dbReference type="InterPro" id="IPR058625">
    <property type="entry name" value="MdtA-like_BSH"/>
</dbReference>
<evidence type="ECO:0000256" key="1">
    <source>
        <dbReference type="ARBA" id="ARBA00004519"/>
    </source>
</evidence>
<comment type="subcellular location">
    <subcellularLocation>
        <location evidence="1">Cell inner membrane</location>
        <topology evidence="1">Lipid-anchor</topology>
    </subcellularLocation>
</comment>
<feature type="domain" description="Multidrug resistance protein MdtA-like beta-barrel" evidence="14">
    <location>
        <begin position="213"/>
        <end position="303"/>
    </location>
</feature>
<evidence type="ECO:0000259" key="15">
    <source>
        <dbReference type="Pfam" id="PF25967"/>
    </source>
</evidence>
<dbReference type="Pfam" id="PF25967">
    <property type="entry name" value="RND-MFP_C"/>
    <property type="match status" value="1"/>
</dbReference>
<evidence type="ECO:0000259" key="12">
    <source>
        <dbReference type="Pfam" id="PF25876"/>
    </source>
</evidence>
<dbReference type="RefSeq" id="WP_013024912.1">
    <property type="nucleotide sequence ID" value="NC_017531.2"/>
</dbReference>
<evidence type="ECO:0000256" key="2">
    <source>
        <dbReference type="ARBA" id="ARBA00009477"/>
    </source>
</evidence>
<feature type="domain" description="Multidrug resistance protein MdtA-like alpha-helical hairpin" evidence="12">
    <location>
        <begin position="107"/>
        <end position="176"/>
    </location>
</feature>
<organism evidence="16 17">
    <name type="scientific">Pantoea ananatis (strain AJ13355)</name>
    <dbReference type="NCBI Taxonomy" id="932677"/>
    <lineage>
        <taxon>Bacteria</taxon>
        <taxon>Pseudomonadati</taxon>
        <taxon>Pseudomonadota</taxon>
        <taxon>Gammaproteobacteria</taxon>
        <taxon>Enterobacterales</taxon>
        <taxon>Erwiniaceae</taxon>
        <taxon>Pantoea</taxon>
    </lineage>
</organism>
<evidence type="ECO:0000256" key="11">
    <source>
        <dbReference type="SAM" id="SignalP"/>
    </source>
</evidence>
<keyword evidence="7" id="KW-0472">Membrane</keyword>
<dbReference type="GO" id="GO:0046677">
    <property type="term" value="P:response to antibiotic"/>
    <property type="evidence" value="ECO:0007669"/>
    <property type="project" value="TreeGrafter"/>
</dbReference>
<dbReference type="InterPro" id="IPR058627">
    <property type="entry name" value="MdtA-like_C"/>
</dbReference>
<dbReference type="PANTHER" id="PTHR30158">
    <property type="entry name" value="ACRA/E-RELATED COMPONENT OF DRUG EFFLUX TRANSPORTER"/>
    <property type="match status" value="1"/>
</dbReference>
<feature type="signal peptide" evidence="11">
    <location>
        <begin position="1"/>
        <end position="24"/>
    </location>
</feature>
<dbReference type="FunFam" id="1.10.287.470:FF:000002">
    <property type="entry name" value="Efflux RND transporter periplasmic adaptor subunit"/>
    <property type="match status" value="1"/>
</dbReference>
<dbReference type="GO" id="GO:0140330">
    <property type="term" value="P:xenobiotic detoxification by transmembrane export across the cell outer membrane"/>
    <property type="evidence" value="ECO:0007669"/>
    <property type="project" value="UniProtKB-ARBA"/>
</dbReference>
<reference evidence="17" key="1">
    <citation type="journal article" date="2012" name="Appl. Microbiol. Biotechnol.">
        <title>The complete genome sequence of Pantoea ananatis AJ13355, an organism with great biotechnological potential.</title>
        <authorList>
            <person name="Hara Y."/>
            <person name="Kadotani N."/>
            <person name="Izui H."/>
            <person name="Katashkina J.I."/>
            <person name="Kuvaeva T.M."/>
            <person name="Andreeva I.G."/>
            <person name="Golubeva L.I."/>
            <person name="Malko D.B."/>
            <person name="Makeev V.J."/>
            <person name="Mashko S.V."/>
            <person name="Kozlov Y.I."/>
        </authorList>
    </citation>
    <scope>NUCLEOTIDE SEQUENCE [LARGE SCALE GENOMIC DNA]</scope>
    <source>
        <strain evidence="17">AJ13355</strain>
    </source>
</reference>
<dbReference type="Pfam" id="PF25917">
    <property type="entry name" value="BSH_RND"/>
    <property type="match status" value="1"/>
</dbReference>
<dbReference type="Gene3D" id="2.40.50.100">
    <property type="match status" value="1"/>
</dbReference>
<dbReference type="InterPro" id="IPR006143">
    <property type="entry name" value="RND_pump_MFP"/>
</dbReference>
<sequence length="401" mass="42585">MTKFRGLTPLAAVLMLSGSFVLTGCDGNKSDQAAQQQQPPEVGVVTVKSEPLKISTELPGRTLAFRIAEVRPQVSGIILKRNFIEGGEIKAGESLYQIDPATYQASYDSAKADLAKAEANARIAQLTVNRYKPLLGTKYISQQDYDTAVATAAQNNAAVQSAKANVETARINLAYTKVTSPISGRIGKSSVTEGALVQSGQTTALATVQQLDPMYVDVTQSSEDFLRLRSELESGQLKQNDGKANVTLLMQNGKDYAQPGTLEFSDVTVDQTTGSITLRAIFPNPDKALLPGMFVRARLEEGTNPNALLVPQQAVSRTPTGDASVMVVGADNKVEARKIKAAQAIGDKWLVTDGLKAGERVIFTGLQRAKPGAQVTPKEVTDDAKAASGDPSKAQSAKTSS</sequence>
<dbReference type="GO" id="GO:0022857">
    <property type="term" value="F:transmembrane transporter activity"/>
    <property type="evidence" value="ECO:0007669"/>
    <property type="project" value="InterPro"/>
</dbReference>
<dbReference type="Pfam" id="PF25876">
    <property type="entry name" value="HH_MFP_RND"/>
    <property type="match status" value="1"/>
</dbReference>
<evidence type="ECO:0000256" key="8">
    <source>
        <dbReference type="ARBA" id="ARBA00023139"/>
    </source>
</evidence>
<keyword evidence="6 11" id="KW-0732">Signal</keyword>
<dbReference type="Pfam" id="PF25944">
    <property type="entry name" value="Beta-barrel_RND"/>
    <property type="match status" value="1"/>
</dbReference>
<name>A0A0H3KXQ2_PANAA</name>
<evidence type="ECO:0000256" key="10">
    <source>
        <dbReference type="SAM" id="MobiDB-lite"/>
    </source>
</evidence>
<dbReference type="GO" id="GO:0005886">
    <property type="term" value="C:plasma membrane"/>
    <property type="evidence" value="ECO:0007669"/>
    <property type="project" value="UniProtKB-SubCell"/>
</dbReference>
<dbReference type="eggNOG" id="COG0845">
    <property type="taxonomic scope" value="Bacteria"/>
</dbReference>
<dbReference type="Gene3D" id="2.40.30.170">
    <property type="match status" value="1"/>
</dbReference>
<protein>
    <submittedName>
        <fullName evidence="16">Acriflavine resistance protein A AcrA</fullName>
    </submittedName>
</protein>
<evidence type="ECO:0000256" key="9">
    <source>
        <dbReference type="ARBA" id="ARBA00023288"/>
    </source>
</evidence>
<evidence type="ECO:0000256" key="3">
    <source>
        <dbReference type="ARBA" id="ARBA00022448"/>
    </source>
</evidence>
<feature type="chain" id="PRO_5002614358" evidence="11">
    <location>
        <begin position="25"/>
        <end position="401"/>
    </location>
</feature>
<feature type="domain" description="Multidrug resistance protein MdtA-like barrel-sandwich hybrid" evidence="13">
    <location>
        <begin position="66"/>
        <end position="209"/>
    </location>
</feature>
<accession>A0A0H3KXQ2</accession>
<gene>
    <name evidence="16" type="primary">acrA</name>
    <name evidence="16" type="ordered locus">PAJ_0348</name>
</gene>
<dbReference type="InterPro" id="IPR058624">
    <property type="entry name" value="MdtA-like_HH"/>
</dbReference>
<dbReference type="PATRIC" id="fig|553.3.peg.3305"/>
<keyword evidence="3" id="KW-0813">Transport</keyword>
<keyword evidence="8" id="KW-0564">Palmitate</keyword>
<dbReference type="SUPFAM" id="SSF111369">
    <property type="entry name" value="HlyD-like secretion proteins"/>
    <property type="match status" value="1"/>
</dbReference>
<keyword evidence="5" id="KW-0997">Cell inner membrane</keyword>
<dbReference type="EMBL" id="AP012032">
    <property type="protein sequence ID" value="BAK10428.1"/>
    <property type="molecule type" value="Genomic_DNA"/>
</dbReference>
<dbReference type="GO" id="GO:0015721">
    <property type="term" value="P:bile acid and bile salt transport"/>
    <property type="evidence" value="ECO:0007669"/>
    <property type="project" value="TreeGrafter"/>
</dbReference>
<dbReference type="PANTHER" id="PTHR30158:SF3">
    <property type="entry name" value="MULTIDRUG EFFLUX PUMP SUBUNIT ACRA-RELATED"/>
    <property type="match status" value="1"/>
</dbReference>
<comment type="similarity">
    <text evidence="2">Belongs to the membrane fusion protein (MFP) (TC 8.A.1) family.</text>
</comment>
<dbReference type="PROSITE" id="PS51257">
    <property type="entry name" value="PROKAR_LIPOPROTEIN"/>
    <property type="match status" value="1"/>
</dbReference>
<dbReference type="FunFam" id="2.40.420.20:FF:000001">
    <property type="entry name" value="Efflux RND transporter periplasmic adaptor subunit"/>
    <property type="match status" value="1"/>
</dbReference>
<evidence type="ECO:0000313" key="16">
    <source>
        <dbReference type="EMBL" id="BAK10428.1"/>
    </source>
</evidence>
<dbReference type="FunFam" id="2.40.30.170:FF:000001">
    <property type="entry name" value="Multidrug resistance efflux transporter MdtE"/>
    <property type="match status" value="1"/>
</dbReference>
<evidence type="ECO:0000259" key="13">
    <source>
        <dbReference type="Pfam" id="PF25917"/>
    </source>
</evidence>
<dbReference type="Gene3D" id="2.40.420.20">
    <property type="match status" value="1"/>
</dbReference>
<feature type="domain" description="Multidrug resistance protein MdtA-like C-terminal permuted SH3" evidence="15">
    <location>
        <begin position="306"/>
        <end position="368"/>
    </location>
</feature>
<dbReference type="NCBIfam" id="TIGR01730">
    <property type="entry name" value="RND_mfp"/>
    <property type="match status" value="1"/>
</dbReference>
<feature type="region of interest" description="Disordered" evidence="10">
    <location>
        <begin position="371"/>
        <end position="401"/>
    </location>
</feature>
<dbReference type="HOGENOM" id="CLU_018816_2_1_6"/>
<evidence type="ECO:0000259" key="14">
    <source>
        <dbReference type="Pfam" id="PF25944"/>
    </source>
</evidence>
<dbReference type="OrthoDB" id="9800613at2"/>
<evidence type="ECO:0000256" key="4">
    <source>
        <dbReference type="ARBA" id="ARBA00022475"/>
    </source>
</evidence>
<dbReference type="GeneID" id="57269247"/>
<keyword evidence="4" id="KW-1003">Cell membrane</keyword>
<dbReference type="Proteomes" id="UP000006690">
    <property type="component" value="Chromosome"/>
</dbReference>
<evidence type="ECO:0000313" key="17">
    <source>
        <dbReference type="Proteomes" id="UP000006690"/>
    </source>
</evidence>
<keyword evidence="9" id="KW-0449">Lipoprotein</keyword>
<evidence type="ECO:0000256" key="5">
    <source>
        <dbReference type="ARBA" id="ARBA00022519"/>
    </source>
</evidence>
<proteinExistence type="inferred from homology"/>
<evidence type="ECO:0000256" key="7">
    <source>
        <dbReference type="ARBA" id="ARBA00023136"/>
    </source>
</evidence>
<dbReference type="Gene3D" id="1.10.287.470">
    <property type="entry name" value="Helix hairpin bin"/>
    <property type="match status" value="1"/>
</dbReference>
<dbReference type="KEGG" id="paj:PAJ_0348"/>
<dbReference type="InterPro" id="IPR058626">
    <property type="entry name" value="MdtA-like_b-barrel"/>
</dbReference>